<comment type="similarity">
    <text evidence="1">Belongs to the RutC family.</text>
</comment>
<protein>
    <submittedName>
        <fullName evidence="2">RidA family protein</fullName>
    </submittedName>
</protein>
<dbReference type="RefSeq" id="WP_187320579.1">
    <property type="nucleotide sequence ID" value="NZ_JACSCY010000013.1"/>
</dbReference>
<dbReference type="NCBIfam" id="TIGR00004">
    <property type="entry name" value="Rid family detoxifying hydrolase"/>
    <property type="match status" value="1"/>
</dbReference>
<organism evidence="2 3">
    <name type="scientific">Hymenobacter citatus</name>
    <dbReference type="NCBI Taxonomy" id="2763506"/>
    <lineage>
        <taxon>Bacteria</taxon>
        <taxon>Pseudomonadati</taxon>
        <taxon>Bacteroidota</taxon>
        <taxon>Cytophagia</taxon>
        <taxon>Cytophagales</taxon>
        <taxon>Hymenobacteraceae</taxon>
        <taxon>Hymenobacter</taxon>
    </lineage>
</organism>
<dbReference type="InterPro" id="IPR035959">
    <property type="entry name" value="RutC-like_sf"/>
</dbReference>
<dbReference type="InterPro" id="IPR006056">
    <property type="entry name" value="RidA"/>
</dbReference>
<proteinExistence type="inferred from homology"/>
<dbReference type="Pfam" id="PF01042">
    <property type="entry name" value="Ribonuc_L-PSP"/>
    <property type="match status" value="1"/>
</dbReference>
<reference evidence="2 3" key="1">
    <citation type="submission" date="2020-08" db="EMBL/GenBank/DDBJ databases">
        <title>Hymenobacter sp.</title>
        <authorList>
            <person name="Kim M.K."/>
        </authorList>
    </citation>
    <scope>NUCLEOTIDE SEQUENCE [LARGE SCALE GENOMIC DNA]</scope>
    <source>
        <strain evidence="2 3">BT507</strain>
    </source>
</reference>
<dbReference type="InterPro" id="IPR006175">
    <property type="entry name" value="YjgF/YER057c/UK114"/>
</dbReference>
<dbReference type="EMBL" id="JACSCY010000013">
    <property type="protein sequence ID" value="MBC6612329.1"/>
    <property type="molecule type" value="Genomic_DNA"/>
</dbReference>
<evidence type="ECO:0000256" key="1">
    <source>
        <dbReference type="ARBA" id="ARBA00010552"/>
    </source>
</evidence>
<accession>A0ABR7MN61</accession>
<evidence type="ECO:0000313" key="2">
    <source>
        <dbReference type="EMBL" id="MBC6612329.1"/>
    </source>
</evidence>
<dbReference type="PANTHER" id="PTHR11803:SF58">
    <property type="entry name" value="PROTEIN HMF1-RELATED"/>
    <property type="match status" value="1"/>
</dbReference>
<comment type="caution">
    <text evidence="2">The sequence shown here is derived from an EMBL/GenBank/DDBJ whole genome shotgun (WGS) entry which is preliminary data.</text>
</comment>
<dbReference type="Proteomes" id="UP000622017">
    <property type="component" value="Unassembled WGS sequence"/>
</dbReference>
<dbReference type="CDD" id="cd00448">
    <property type="entry name" value="YjgF_YER057c_UK114_family"/>
    <property type="match status" value="1"/>
</dbReference>
<gene>
    <name evidence="2" type="ORF">H8B15_15480</name>
</gene>
<dbReference type="SUPFAM" id="SSF55298">
    <property type="entry name" value="YjgF-like"/>
    <property type="match status" value="1"/>
</dbReference>
<name>A0ABR7MN61_9BACT</name>
<keyword evidence="3" id="KW-1185">Reference proteome</keyword>
<evidence type="ECO:0000313" key="3">
    <source>
        <dbReference type="Proteomes" id="UP000622017"/>
    </source>
</evidence>
<sequence>MAHSVIFSPDAPAPIGPYSQAVQAGNTVYVSGQIPLDATGQMIGDGDVVAETHQVMRNLQAVLGAAGLTLANVVKCSIFVKDLHNFGRINEVYGSYFEEGYAPARETVEVARLPKDVQVEISCIAVQ</sequence>
<dbReference type="Gene3D" id="3.30.1330.40">
    <property type="entry name" value="RutC-like"/>
    <property type="match status" value="1"/>
</dbReference>
<dbReference type="PANTHER" id="PTHR11803">
    <property type="entry name" value="2-IMINOBUTANOATE/2-IMINOPROPANOATE DEAMINASE RIDA"/>
    <property type="match status" value="1"/>
</dbReference>